<reference evidence="2 3" key="1">
    <citation type="journal article" date="2023" name="Nucleic Acids Res.">
        <title>The hologenome of Daphnia magna reveals possible DNA methylation and microbiome-mediated evolution of the host genome.</title>
        <authorList>
            <person name="Chaturvedi A."/>
            <person name="Li X."/>
            <person name="Dhandapani V."/>
            <person name="Marshall H."/>
            <person name="Kissane S."/>
            <person name="Cuenca-Cambronero M."/>
            <person name="Asole G."/>
            <person name="Calvet F."/>
            <person name="Ruiz-Romero M."/>
            <person name="Marangio P."/>
            <person name="Guigo R."/>
            <person name="Rago D."/>
            <person name="Mirbahai L."/>
            <person name="Eastwood N."/>
            <person name="Colbourne J.K."/>
            <person name="Zhou J."/>
            <person name="Mallon E."/>
            <person name="Orsini L."/>
        </authorList>
    </citation>
    <scope>NUCLEOTIDE SEQUENCE [LARGE SCALE GENOMIC DNA]</scope>
    <source>
        <strain evidence="2">LRV0_1</strain>
    </source>
</reference>
<evidence type="ECO:0000313" key="3">
    <source>
        <dbReference type="Proteomes" id="UP001234178"/>
    </source>
</evidence>
<feature type="region of interest" description="Disordered" evidence="1">
    <location>
        <begin position="36"/>
        <end position="74"/>
    </location>
</feature>
<sequence>MKGRNLVFINIHFLFREDKGRRQSICLVLKWRIDADGDISKGSNGNRTRVGLSKGPSSSHETLGVREKEKKNYE</sequence>
<accession>A0ABR0B3X3</accession>
<dbReference type="EMBL" id="JAOYFB010000040">
    <property type="protein sequence ID" value="KAK4036395.1"/>
    <property type="molecule type" value="Genomic_DNA"/>
</dbReference>
<evidence type="ECO:0000313" key="2">
    <source>
        <dbReference type="EMBL" id="KAK4036395.1"/>
    </source>
</evidence>
<keyword evidence="3" id="KW-1185">Reference proteome</keyword>
<organism evidence="2 3">
    <name type="scientific">Daphnia magna</name>
    <dbReference type="NCBI Taxonomy" id="35525"/>
    <lineage>
        <taxon>Eukaryota</taxon>
        <taxon>Metazoa</taxon>
        <taxon>Ecdysozoa</taxon>
        <taxon>Arthropoda</taxon>
        <taxon>Crustacea</taxon>
        <taxon>Branchiopoda</taxon>
        <taxon>Diplostraca</taxon>
        <taxon>Cladocera</taxon>
        <taxon>Anomopoda</taxon>
        <taxon>Daphniidae</taxon>
        <taxon>Daphnia</taxon>
    </lineage>
</organism>
<comment type="caution">
    <text evidence="2">The sequence shown here is derived from an EMBL/GenBank/DDBJ whole genome shotgun (WGS) entry which is preliminary data.</text>
</comment>
<proteinExistence type="predicted"/>
<gene>
    <name evidence="2" type="ORF">OUZ56_028453</name>
</gene>
<feature type="compositionally biased region" description="Basic and acidic residues" evidence="1">
    <location>
        <begin position="63"/>
        <end position="74"/>
    </location>
</feature>
<evidence type="ECO:0000256" key="1">
    <source>
        <dbReference type="SAM" id="MobiDB-lite"/>
    </source>
</evidence>
<name>A0ABR0B3X3_9CRUS</name>
<dbReference type="Proteomes" id="UP001234178">
    <property type="component" value="Unassembled WGS sequence"/>
</dbReference>
<protein>
    <submittedName>
        <fullName evidence="2">Uncharacterized protein</fullName>
    </submittedName>
</protein>